<feature type="transmembrane region" description="Helical" evidence="1">
    <location>
        <begin position="144"/>
        <end position="167"/>
    </location>
</feature>
<gene>
    <name evidence="2" type="ORF">V6590_02025</name>
</gene>
<feature type="transmembrane region" description="Helical" evidence="1">
    <location>
        <begin position="104"/>
        <end position="123"/>
    </location>
</feature>
<evidence type="ECO:0000313" key="2">
    <source>
        <dbReference type="EMBL" id="MEH7826917.1"/>
    </source>
</evidence>
<feature type="transmembrane region" description="Helical" evidence="1">
    <location>
        <begin position="21"/>
        <end position="41"/>
    </location>
</feature>
<accession>A0ABU8BQD9</accession>
<feature type="transmembrane region" description="Helical" evidence="1">
    <location>
        <begin position="71"/>
        <end position="98"/>
    </location>
</feature>
<reference evidence="2" key="1">
    <citation type="submission" date="2024-02" db="EMBL/GenBank/DDBJ databases">
        <title>Genome sequences of strain Gemmobacter sp. JM10B15.</title>
        <authorList>
            <person name="Zhang M."/>
        </authorList>
    </citation>
    <scope>NUCLEOTIDE SEQUENCE</scope>
    <source>
        <strain evidence="2">JM10B15</strain>
    </source>
</reference>
<protein>
    <submittedName>
        <fullName evidence="2">Component of SufBCD complex</fullName>
    </submittedName>
</protein>
<keyword evidence="1" id="KW-0812">Transmembrane</keyword>
<comment type="caution">
    <text evidence="2">The sequence shown here is derived from an EMBL/GenBank/DDBJ whole genome shotgun (WGS) entry which is preliminary data.</text>
</comment>
<dbReference type="RefSeq" id="WP_335418757.1">
    <property type="nucleotide sequence ID" value="NZ_JBALHR010000001.1"/>
</dbReference>
<keyword evidence="3" id="KW-1185">Reference proteome</keyword>
<organism evidence="2 3">
    <name type="scientific">Gemmobacter denitrificans</name>
    <dbReference type="NCBI Taxonomy" id="3123040"/>
    <lineage>
        <taxon>Bacteria</taxon>
        <taxon>Pseudomonadati</taxon>
        <taxon>Pseudomonadota</taxon>
        <taxon>Alphaproteobacteria</taxon>
        <taxon>Rhodobacterales</taxon>
        <taxon>Paracoccaceae</taxon>
        <taxon>Gemmobacter</taxon>
    </lineage>
</organism>
<dbReference type="Proteomes" id="UP001431963">
    <property type="component" value="Unassembled WGS sequence"/>
</dbReference>
<sequence>MRVDWYRIVFELIDMRSFSNLWFWIILAVQWSMTSHFVLGVPYDLLQRARRGHEQAQEDLEALARIKVNRLLYITHVSGMWIVGFVAFVLSVLLILGFFYNIEFAQAVFCLVFPMAIVGLLTLGDAHRIADGEYQGQALQRRLLFLRVKTQAVGVLAILFTSMWGMYQNLQIGALG</sequence>
<proteinExistence type="predicted"/>
<dbReference type="EMBL" id="JBALHR010000001">
    <property type="protein sequence ID" value="MEH7826917.1"/>
    <property type="molecule type" value="Genomic_DNA"/>
</dbReference>
<name>A0ABU8BQD9_9RHOB</name>
<keyword evidence="1" id="KW-1133">Transmembrane helix</keyword>
<keyword evidence="1" id="KW-0472">Membrane</keyword>
<evidence type="ECO:0000313" key="3">
    <source>
        <dbReference type="Proteomes" id="UP001431963"/>
    </source>
</evidence>
<evidence type="ECO:0000256" key="1">
    <source>
        <dbReference type="SAM" id="Phobius"/>
    </source>
</evidence>